<protein>
    <submittedName>
        <fullName evidence="1">Uncharacterized protein</fullName>
    </submittedName>
</protein>
<dbReference type="Proteomes" id="UP001559025">
    <property type="component" value="Unassembled WGS sequence"/>
</dbReference>
<dbReference type="RefSeq" id="WP_173193939.1">
    <property type="nucleotide sequence ID" value="NZ_JABETK010000003.1"/>
</dbReference>
<dbReference type="EMBL" id="JAZHFV010000029">
    <property type="protein sequence ID" value="MEX4010762.1"/>
    <property type="molecule type" value="Genomic_DNA"/>
</dbReference>
<organism evidence="1 2">
    <name type="scientific">Neoaquamicrobium sediminum</name>
    <dbReference type="NCBI Taxonomy" id="1849104"/>
    <lineage>
        <taxon>Bacteria</taxon>
        <taxon>Pseudomonadati</taxon>
        <taxon>Pseudomonadota</taxon>
        <taxon>Alphaproteobacteria</taxon>
        <taxon>Hyphomicrobiales</taxon>
        <taxon>Phyllobacteriaceae</taxon>
        <taxon>Neoaquamicrobium</taxon>
    </lineage>
</organism>
<comment type="caution">
    <text evidence="1">The sequence shown here is derived from an EMBL/GenBank/DDBJ whole genome shotgun (WGS) entry which is preliminary data.</text>
</comment>
<gene>
    <name evidence="1" type="ORF">V1479_26020</name>
</gene>
<accession>A0ABV3X1C8</accession>
<name>A0ABV3X1C8_9HYPH</name>
<keyword evidence="2" id="KW-1185">Reference proteome</keyword>
<proteinExistence type="predicted"/>
<evidence type="ECO:0000313" key="2">
    <source>
        <dbReference type="Proteomes" id="UP001559025"/>
    </source>
</evidence>
<evidence type="ECO:0000313" key="1">
    <source>
        <dbReference type="EMBL" id="MEX4010762.1"/>
    </source>
</evidence>
<reference evidence="1 2" key="1">
    <citation type="submission" date="2024-01" db="EMBL/GenBank/DDBJ databases">
        <title>New evidence supports the origin of RcGTA from prophage.</title>
        <authorList>
            <person name="Xu Y."/>
            <person name="Liu B."/>
            <person name="Chen F."/>
        </authorList>
    </citation>
    <scope>NUCLEOTIDE SEQUENCE [LARGE SCALE GENOMIC DNA]</scope>
    <source>
        <strain evidence="1 2">CBW1107-2</strain>
    </source>
</reference>
<sequence>MPSNLSDPTAAHSMIAEVRIALLGAGLDCECEEKAKQALDRLSAFGAYAHADERLEKSRRQREAIRRLLPFLTELDELTSQEPDLSALEEAAVLFDEVAAAAHSGATALRDAHERLQAAQQERPL</sequence>